<proteinExistence type="predicted"/>
<evidence type="ECO:0000313" key="1">
    <source>
        <dbReference type="EMBL" id="DAD81917.1"/>
    </source>
</evidence>
<organism evidence="1">
    <name type="scientific">Siphoviridae sp. ctAvK3</name>
    <dbReference type="NCBI Taxonomy" id="2826184"/>
    <lineage>
        <taxon>Viruses</taxon>
        <taxon>Duplodnaviria</taxon>
        <taxon>Heunggongvirae</taxon>
        <taxon>Uroviricota</taxon>
        <taxon>Caudoviricetes</taxon>
    </lineage>
</organism>
<sequence>MERMIVDNTLYLYLTAQEVAEMLAEHTGVPAANITCKGGVTMKIDLTGKESE</sequence>
<reference evidence="1" key="1">
    <citation type="journal article" date="2021" name="Proc. Natl. Acad. Sci. U.S.A.">
        <title>A Catalog of Tens of Thousands of Viruses from Human Metagenomes Reveals Hidden Associations with Chronic Diseases.</title>
        <authorList>
            <person name="Tisza M.J."/>
            <person name="Buck C.B."/>
        </authorList>
    </citation>
    <scope>NUCLEOTIDE SEQUENCE</scope>
    <source>
        <strain evidence="1">CtAvK3</strain>
    </source>
</reference>
<dbReference type="EMBL" id="BK014910">
    <property type="protein sequence ID" value="DAD81917.1"/>
    <property type="molecule type" value="Genomic_DNA"/>
</dbReference>
<accession>A0A8S5MHT7</accession>
<protein>
    <submittedName>
        <fullName evidence="1">Putative ACR</fullName>
    </submittedName>
</protein>
<name>A0A8S5MHT7_9CAUD</name>